<evidence type="ECO:0000313" key="1">
    <source>
        <dbReference type="EMBL" id="KND17696.1"/>
    </source>
</evidence>
<comment type="caution">
    <text evidence="1">The sequence shown here is derived from an EMBL/GenBank/DDBJ whole genome shotgun (WGS) entry which is preliminary data.</text>
</comment>
<dbReference type="EMBL" id="LGSW01000019">
    <property type="protein sequence ID" value="KND17696.1"/>
    <property type="molecule type" value="Genomic_DNA"/>
</dbReference>
<reference evidence="1 2" key="1">
    <citation type="submission" date="2015-07" db="EMBL/GenBank/DDBJ databases">
        <title>Draft genome of Enhydrobacter aerosaccus.</title>
        <authorList>
            <person name="Wang X."/>
        </authorList>
    </citation>
    <scope>NUCLEOTIDE SEQUENCE [LARGE SCALE GENOMIC DNA]</scope>
    <source>
        <strain evidence="1 2">CGMCC9176</strain>
    </source>
</reference>
<evidence type="ECO:0000313" key="2">
    <source>
        <dbReference type="Proteomes" id="UP000053900"/>
    </source>
</evidence>
<organism evidence="1 2">
    <name type="scientific">Enhydrobacter aerosaccus</name>
    <dbReference type="NCBI Taxonomy" id="225324"/>
    <lineage>
        <taxon>Bacteria</taxon>
        <taxon>Pseudomonadati</taxon>
        <taxon>Pseudomonadota</taxon>
        <taxon>Alphaproteobacteria</taxon>
        <taxon>Hyphomicrobiales</taxon>
        <taxon>Enhydrobacter</taxon>
    </lineage>
</organism>
<accession>A0ABR5IJ81</accession>
<keyword evidence="2" id="KW-1185">Reference proteome</keyword>
<sequence>MPEKSQKTPSYTLKAMKNYQTKLIGHRFQAQKDSERGKLMEIAKNDDHFLEKFWQFMAQEYGKTNS</sequence>
<name>A0ABR5IJ81_9HYPH</name>
<dbReference type="Proteomes" id="UP000053900">
    <property type="component" value="Unassembled WGS sequence"/>
</dbReference>
<proteinExistence type="predicted"/>
<protein>
    <submittedName>
        <fullName evidence="1">Uncharacterized protein</fullName>
    </submittedName>
</protein>
<gene>
    <name evidence="1" type="ORF">AFK20_12180</name>
</gene>